<evidence type="ECO:0000256" key="10">
    <source>
        <dbReference type="RuleBase" id="RU365024"/>
    </source>
</evidence>
<evidence type="ECO:0000256" key="2">
    <source>
        <dbReference type="ARBA" id="ARBA00010682"/>
    </source>
</evidence>
<dbReference type="Gene3D" id="3.30.870.10">
    <property type="entry name" value="Endonuclease Chain A"/>
    <property type="match status" value="2"/>
</dbReference>
<dbReference type="GO" id="GO:0032049">
    <property type="term" value="P:cardiolipin biosynthetic process"/>
    <property type="evidence" value="ECO:0007669"/>
    <property type="project" value="EnsemblFungi"/>
</dbReference>
<evidence type="ECO:0000256" key="7">
    <source>
        <dbReference type="ARBA" id="ARBA00023209"/>
    </source>
</evidence>
<evidence type="ECO:0000256" key="9">
    <source>
        <dbReference type="ARBA" id="ARBA00048586"/>
    </source>
</evidence>
<dbReference type="FunCoup" id="A0A1J7ISB8">
    <property type="interactions" value="415"/>
</dbReference>
<comment type="function">
    <text evidence="10">Functions in the biosynthesis of the anionic phospholipids phosphatidylglycerol and cardiolipin.</text>
</comment>
<dbReference type="SMART" id="SM00155">
    <property type="entry name" value="PLDc"/>
    <property type="match status" value="2"/>
</dbReference>
<organism evidence="12 13">
    <name type="scientific">Coniochaeta ligniaria NRRL 30616</name>
    <dbReference type="NCBI Taxonomy" id="1408157"/>
    <lineage>
        <taxon>Eukaryota</taxon>
        <taxon>Fungi</taxon>
        <taxon>Dikarya</taxon>
        <taxon>Ascomycota</taxon>
        <taxon>Pezizomycotina</taxon>
        <taxon>Sordariomycetes</taxon>
        <taxon>Sordariomycetidae</taxon>
        <taxon>Coniochaetales</taxon>
        <taxon>Coniochaetaceae</taxon>
        <taxon>Coniochaeta</taxon>
    </lineage>
</organism>
<keyword evidence="10" id="KW-0067">ATP-binding</keyword>
<dbReference type="InterPro" id="IPR001736">
    <property type="entry name" value="PLipase_D/transphosphatidylase"/>
</dbReference>
<evidence type="ECO:0000313" key="12">
    <source>
        <dbReference type="EMBL" id="OIW30237.1"/>
    </source>
</evidence>
<keyword evidence="4 10" id="KW-0808">Transferase</keyword>
<accession>A0A1J7ISB8</accession>
<keyword evidence="10" id="KW-0547">Nucleotide-binding</keyword>
<dbReference type="UniPathway" id="UPA00084">
    <property type="reaction ID" value="UER00503"/>
</dbReference>
<evidence type="ECO:0000256" key="1">
    <source>
        <dbReference type="ARBA" id="ARBA00005042"/>
    </source>
</evidence>
<keyword evidence="10" id="KW-0496">Mitochondrion</keyword>
<dbReference type="STRING" id="1408157.A0A1J7ISB8"/>
<keyword evidence="6 10" id="KW-0443">Lipid metabolism</keyword>
<keyword evidence="8 10" id="KW-1208">Phospholipid metabolism</keyword>
<dbReference type="AlphaFoldDB" id="A0A1J7ISB8"/>
<evidence type="ECO:0000256" key="3">
    <source>
        <dbReference type="ARBA" id="ARBA00022516"/>
    </source>
</evidence>
<dbReference type="EMBL" id="KV875097">
    <property type="protein sequence ID" value="OIW30237.1"/>
    <property type="molecule type" value="Genomic_DNA"/>
</dbReference>
<evidence type="ECO:0000259" key="11">
    <source>
        <dbReference type="PROSITE" id="PS50035"/>
    </source>
</evidence>
<comment type="subcellular location">
    <subcellularLocation>
        <location evidence="10">Mitochondrion</location>
    </subcellularLocation>
</comment>
<reference evidence="12 13" key="1">
    <citation type="submission" date="2016-10" db="EMBL/GenBank/DDBJ databases">
        <title>Draft genome sequence of Coniochaeta ligniaria NRRL30616, a lignocellulolytic fungus for bioabatement of inhibitors in plant biomass hydrolysates.</title>
        <authorList>
            <consortium name="DOE Joint Genome Institute"/>
            <person name="Jimenez D.J."/>
            <person name="Hector R.E."/>
            <person name="Riley R."/>
            <person name="Sun H."/>
            <person name="Grigoriev I.V."/>
            <person name="Van Elsas J.D."/>
            <person name="Nichols N.N."/>
        </authorList>
    </citation>
    <scope>NUCLEOTIDE SEQUENCE [LARGE SCALE GENOMIC DNA]</scope>
    <source>
        <strain evidence="12 13">NRRL 30616</strain>
    </source>
</reference>
<dbReference type="GO" id="GO:0005524">
    <property type="term" value="F:ATP binding"/>
    <property type="evidence" value="ECO:0007669"/>
    <property type="project" value="UniProtKB-KW"/>
</dbReference>
<comment type="catalytic activity">
    <reaction evidence="9 10">
        <text>a CDP-1,2-diacyl-sn-glycerol + sn-glycerol 3-phosphate = a 1,2-diacyl-sn-glycero-3-phospho-(1'-sn-glycero-3'-phosphate) + CMP + H(+)</text>
        <dbReference type="Rhea" id="RHEA:12593"/>
        <dbReference type="ChEBI" id="CHEBI:15378"/>
        <dbReference type="ChEBI" id="CHEBI:57597"/>
        <dbReference type="ChEBI" id="CHEBI:58332"/>
        <dbReference type="ChEBI" id="CHEBI:60110"/>
        <dbReference type="ChEBI" id="CHEBI:60377"/>
        <dbReference type="EC" id="2.7.8.5"/>
    </reaction>
</comment>
<dbReference type="EC" id="2.7.8.5" evidence="10"/>
<dbReference type="GO" id="GO:0031966">
    <property type="term" value="C:mitochondrial membrane"/>
    <property type="evidence" value="ECO:0007669"/>
    <property type="project" value="EnsemblFungi"/>
</dbReference>
<protein>
    <recommendedName>
        <fullName evidence="10">CDP-diacylglycerol--glycerol-3-phosphate 3-phosphatidyltransferase</fullName>
        <ecNumber evidence="10">2.7.8.5</ecNumber>
    </recommendedName>
</protein>
<comment type="pathway">
    <text evidence="1 10">Phospholipid metabolism; phosphatidylglycerol biosynthesis; phosphatidylglycerol from CDP-diacylglycerol: step 1/2.</text>
</comment>
<dbReference type="OrthoDB" id="10250191at2759"/>
<dbReference type="CDD" id="cd09137">
    <property type="entry name" value="PLDc_PGS1_euk_2"/>
    <property type="match status" value="1"/>
</dbReference>
<keyword evidence="7 10" id="KW-0594">Phospholipid biosynthesis</keyword>
<dbReference type="PANTHER" id="PTHR12586:SF1">
    <property type="entry name" value="CDP-DIACYLGLYCEROL--GLYCEROL-3-PHOSPHATE 3-PHOSPHATIDYLTRANSFERASE, MITOCHONDRIAL"/>
    <property type="match status" value="1"/>
</dbReference>
<dbReference type="Proteomes" id="UP000182658">
    <property type="component" value="Unassembled WGS sequence"/>
</dbReference>
<name>A0A1J7ISB8_9PEZI</name>
<dbReference type="CDD" id="cd09135">
    <property type="entry name" value="PLDc_PGS1_euk_1"/>
    <property type="match status" value="1"/>
</dbReference>
<keyword evidence="5" id="KW-0677">Repeat</keyword>
<dbReference type="InParanoid" id="A0A1J7ISB8"/>
<comment type="similarity">
    <text evidence="2 10">Belongs to the CDP-alcohol phosphatidyltransferase class-II family.</text>
</comment>
<gene>
    <name evidence="12" type="ORF">CONLIGDRAFT_359617</name>
</gene>
<dbReference type="GO" id="GO:0008444">
    <property type="term" value="F:CDP-diacylglycerol-glycerol-3-phosphate 3-phosphatidyltransferase activity"/>
    <property type="evidence" value="ECO:0007669"/>
    <property type="project" value="UniProtKB-EC"/>
</dbReference>
<keyword evidence="3 10" id="KW-0444">Lipid biosynthesis</keyword>
<proteinExistence type="inferred from homology"/>
<evidence type="ECO:0000256" key="6">
    <source>
        <dbReference type="ARBA" id="ARBA00023098"/>
    </source>
</evidence>
<dbReference type="PIRSF" id="PIRSF000850">
    <property type="entry name" value="Phospholipase_D_PSS"/>
    <property type="match status" value="1"/>
</dbReference>
<evidence type="ECO:0000256" key="8">
    <source>
        <dbReference type="ARBA" id="ARBA00023264"/>
    </source>
</evidence>
<dbReference type="SUPFAM" id="SSF56024">
    <property type="entry name" value="Phospholipase D/nuclease"/>
    <property type="match status" value="1"/>
</dbReference>
<keyword evidence="13" id="KW-1185">Reference proteome</keyword>
<dbReference type="PANTHER" id="PTHR12586">
    <property type="entry name" value="CDP-DIACYLGLYCEROL--SERINE O-PHOSPHATIDYLTRANSFERASE"/>
    <property type="match status" value="1"/>
</dbReference>
<evidence type="ECO:0000256" key="5">
    <source>
        <dbReference type="ARBA" id="ARBA00022737"/>
    </source>
</evidence>
<evidence type="ECO:0000313" key="13">
    <source>
        <dbReference type="Proteomes" id="UP000182658"/>
    </source>
</evidence>
<dbReference type="InterPro" id="IPR016270">
    <property type="entry name" value="PGS1"/>
</dbReference>
<sequence>MLARSVPRCATKLRQAVPRPSLRYARPQCRRYSIPSSGAPPASQSTAAMLAPFSVELDKLAPSFKINGSQIQILQTPAQFYEALKDKIRNAEKRIFLATLYIGKSEAELITTLQETLRKKPDVKLSILTDALRGTREAPNPSCASLLAPLVAEFGPERVEIRMYHTPNLTGLRKKHIPRRINEGWGLQHMKLYGVDDEIILSGANLSNDYFTDRQDRYHVFSSGEITDYFFALHKTVSSLSFLLKPSDAAAGFELVWPEANPAPSPVDDHKEFVSKSTVLLRSIISPGQARIENTGNNAASGPDTSVYVLAQLSQLLRPDTSTELPAITHVLKTLASPQYENSSWTFTAGYFNPAPSLTKLLLGTASRNNTVITASPYANGFYNSPGVSGLLPGAYTLLARRFVQAVYHSKQRDSTVLKEWRRGTVGEPGAWTYHAKGLWVTLPNDSGPSISLIGSSNYTKRSYSLDLEANAMIVTQNENLKKRLGEEQQWLQEHATVVTRDDFARTERRVGLKVRVAMFIVQLVGGAL</sequence>
<feature type="domain" description="PLD phosphodiesterase" evidence="11">
    <location>
        <begin position="184"/>
        <end position="210"/>
    </location>
</feature>
<dbReference type="PROSITE" id="PS50035">
    <property type="entry name" value="PLD"/>
    <property type="match status" value="1"/>
</dbReference>
<evidence type="ECO:0000256" key="4">
    <source>
        <dbReference type="ARBA" id="ARBA00022679"/>
    </source>
</evidence>